<dbReference type="Proteomes" id="UP000039046">
    <property type="component" value="Unassembled WGS sequence"/>
</dbReference>
<protein>
    <recommendedName>
        <fullName evidence="4">N-acetyltransferase domain-containing protein</fullName>
    </recommendedName>
</protein>
<dbReference type="EMBL" id="CDHN01000002">
    <property type="protein sequence ID" value="CEJ85147.1"/>
    <property type="molecule type" value="Genomic_DNA"/>
</dbReference>
<feature type="domain" description="N-acetyltransferase" evidence="4">
    <location>
        <begin position="29"/>
        <end position="181"/>
    </location>
</feature>
<keyword evidence="1" id="KW-0808">Transferase</keyword>
<sequence>MSRQLPNRVLETAQPLSSEPGTVLLETERLILRRWQRGDEPHIPNVANYREIFRNLRDRFPSPYTPEEAEMFISRRCEPANWTEYPTHVAIFVKPNAAGNQSAEPMLIGAVGTAAGSDVEYRSWELGYWFAPWAWGNGYATEMVKAFVPWVFATWPKLNRLFATIYHTNPASIRVLEKTKFVNEGIMRGCYEKEGVLVDAVLLSVIRSDLEKN</sequence>
<dbReference type="GO" id="GO:0016747">
    <property type="term" value="F:acyltransferase activity, transferring groups other than amino-acyl groups"/>
    <property type="evidence" value="ECO:0007669"/>
    <property type="project" value="InterPro"/>
</dbReference>
<dbReference type="Gene3D" id="3.40.630.30">
    <property type="match status" value="1"/>
</dbReference>
<evidence type="ECO:0000256" key="2">
    <source>
        <dbReference type="ARBA" id="ARBA00023315"/>
    </source>
</evidence>
<organism evidence="5 6">
    <name type="scientific">[Torrubiella] hemipterigena</name>
    <dbReference type="NCBI Taxonomy" id="1531966"/>
    <lineage>
        <taxon>Eukaryota</taxon>
        <taxon>Fungi</taxon>
        <taxon>Dikarya</taxon>
        <taxon>Ascomycota</taxon>
        <taxon>Pezizomycotina</taxon>
        <taxon>Sordariomycetes</taxon>
        <taxon>Hypocreomycetidae</taxon>
        <taxon>Hypocreales</taxon>
        <taxon>Clavicipitaceae</taxon>
        <taxon>Clavicipitaceae incertae sedis</taxon>
        <taxon>'Torrubiella' clade</taxon>
    </lineage>
</organism>
<evidence type="ECO:0000259" key="4">
    <source>
        <dbReference type="Pfam" id="PF13302"/>
    </source>
</evidence>
<reference evidence="5 6" key="1">
    <citation type="journal article" date="2015" name="Genome Announc.">
        <title>Draft Genome Sequence and Gene Annotation of the Entomopathogenic Fungus Verticillium hemipterigenum.</title>
        <authorList>
            <person name="Horn F."/>
            <person name="Habel A."/>
            <person name="Scharf D.H."/>
            <person name="Dworschak J."/>
            <person name="Brakhage A.A."/>
            <person name="Guthke R."/>
            <person name="Hertweck C."/>
            <person name="Linde J."/>
        </authorList>
    </citation>
    <scope>NUCLEOTIDE SEQUENCE [LARGE SCALE GENOMIC DNA]</scope>
</reference>
<dbReference type="Pfam" id="PF13302">
    <property type="entry name" value="Acetyltransf_3"/>
    <property type="match status" value="1"/>
</dbReference>
<dbReference type="HOGENOM" id="CLU_013985_3_4_1"/>
<dbReference type="InterPro" id="IPR000182">
    <property type="entry name" value="GNAT_dom"/>
</dbReference>
<comment type="similarity">
    <text evidence="3">Belongs to the acetyltransferase family. RimJ subfamily.</text>
</comment>
<dbReference type="InterPro" id="IPR016181">
    <property type="entry name" value="Acyl_CoA_acyltransferase"/>
</dbReference>
<evidence type="ECO:0000256" key="3">
    <source>
        <dbReference type="ARBA" id="ARBA00038502"/>
    </source>
</evidence>
<dbReference type="OrthoDB" id="630895at2759"/>
<evidence type="ECO:0000313" key="5">
    <source>
        <dbReference type="EMBL" id="CEJ85147.1"/>
    </source>
</evidence>
<evidence type="ECO:0000313" key="6">
    <source>
        <dbReference type="Proteomes" id="UP000039046"/>
    </source>
</evidence>
<gene>
    <name evidence="5" type="ORF">VHEMI03685</name>
</gene>
<keyword evidence="6" id="KW-1185">Reference proteome</keyword>
<name>A0A0A1TBN0_9HYPO</name>
<dbReference type="STRING" id="1531966.A0A0A1TBN0"/>
<keyword evidence="2" id="KW-0012">Acyltransferase</keyword>
<accession>A0A0A1TBN0</accession>
<dbReference type="PANTHER" id="PTHR43792:SF8">
    <property type="entry name" value="[RIBOSOMAL PROTEIN US5]-ALANINE N-ACETYLTRANSFERASE"/>
    <property type="match status" value="1"/>
</dbReference>
<dbReference type="InterPro" id="IPR051531">
    <property type="entry name" value="N-acetyltransferase"/>
</dbReference>
<evidence type="ECO:0000256" key="1">
    <source>
        <dbReference type="ARBA" id="ARBA00022679"/>
    </source>
</evidence>
<proteinExistence type="inferred from homology"/>
<dbReference type="SUPFAM" id="SSF55729">
    <property type="entry name" value="Acyl-CoA N-acyltransferases (Nat)"/>
    <property type="match status" value="1"/>
</dbReference>
<dbReference type="AlphaFoldDB" id="A0A0A1TBN0"/>
<dbReference type="PANTHER" id="PTHR43792">
    <property type="entry name" value="GNAT FAMILY, PUTATIVE (AFU_ORTHOLOGUE AFUA_3G00765)-RELATED-RELATED"/>
    <property type="match status" value="1"/>
</dbReference>